<evidence type="ECO:0000256" key="1">
    <source>
        <dbReference type="ARBA" id="ARBA00022603"/>
    </source>
</evidence>
<dbReference type="InterPro" id="IPR003115">
    <property type="entry name" value="ParB_N"/>
</dbReference>
<dbReference type="GO" id="GO:0032259">
    <property type="term" value="P:methylation"/>
    <property type="evidence" value="ECO:0007669"/>
    <property type="project" value="UniProtKB-KW"/>
</dbReference>
<protein>
    <submittedName>
        <fullName evidence="6">Putative methyltransferase</fullName>
    </submittedName>
</protein>
<reference evidence="6" key="1">
    <citation type="submission" date="2020-03" db="EMBL/GenBank/DDBJ databases">
        <title>The deep terrestrial virosphere.</title>
        <authorList>
            <person name="Holmfeldt K."/>
            <person name="Nilsson E."/>
            <person name="Simone D."/>
            <person name="Lopez-Fernandez M."/>
            <person name="Wu X."/>
            <person name="de Brujin I."/>
            <person name="Lundin D."/>
            <person name="Andersson A."/>
            <person name="Bertilsson S."/>
            <person name="Dopson M."/>
        </authorList>
    </citation>
    <scope>NUCLEOTIDE SEQUENCE</scope>
    <source>
        <strain evidence="6">MM415B02607</strain>
    </source>
</reference>
<dbReference type="InterPro" id="IPR004437">
    <property type="entry name" value="ParB/RepB/Spo0J"/>
</dbReference>
<accession>A0A6M3L6H4</accession>
<dbReference type="InterPro" id="IPR036086">
    <property type="entry name" value="ParB/Sulfiredoxin_sf"/>
</dbReference>
<dbReference type="GO" id="GO:0005694">
    <property type="term" value="C:chromosome"/>
    <property type="evidence" value="ECO:0007669"/>
    <property type="project" value="TreeGrafter"/>
</dbReference>
<evidence type="ECO:0000259" key="5">
    <source>
        <dbReference type="SMART" id="SM00470"/>
    </source>
</evidence>
<dbReference type="PANTHER" id="PTHR33375:SF1">
    <property type="entry name" value="CHROMOSOME-PARTITIONING PROTEIN PARB-RELATED"/>
    <property type="match status" value="1"/>
</dbReference>
<dbReference type="AlphaFoldDB" id="A0A6M3L6H4"/>
<name>A0A6M3L6H4_9ZZZZ</name>
<dbReference type="InterPro" id="IPR029063">
    <property type="entry name" value="SAM-dependent_MTases_sf"/>
</dbReference>
<dbReference type="SMART" id="SM00470">
    <property type="entry name" value="ParB"/>
    <property type="match status" value="1"/>
</dbReference>
<organism evidence="6">
    <name type="scientific">viral metagenome</name>
    <dbReference type="NCBI Taxonomy" id="1070528"/>
    <lineage>
        <taxon>unclassified sequences</taxon>
        <taxon>metagenomes</taxon>
        <taxon>organismal metagenomes</taxon>
    </lineage>
</organism>
<dbReference type="InterPro" id="IPR002941">
    <property type="entry name" value="DNA_methylase_N4/N6"/>
</dbReference>
<keyword evidence="2 6" id="KW-0808">Transferase</keyword>
<dbReference type="Pfam" id="PF02195">
    <property type="entry name" value="ParB_N"/>
    <property type="match status" value="1"/>
</dbReference>
<gene>
    <name evidence="6" type="ORF">MM415B02607_0005</name>
</gene>
<dbReference type="GO" id="GO:0003677">
    <property type="term" value="F:DNA binding"/>
    <property type="evidence" value="ECO:0007669"/>
    <property type="project" value="InterPro"/>
</dbReference>
<evidence type="ECO:0000256" key="3">
    <source>
        <dbReference type="ARBA" id="ARBA00022691"/>
    </source>
</evidence>
<keyword evidence="3" id="KW-0949">S-adenosyl-L-methionine</keyword>
<dbReference type="PRINTS" id="PR00506">
    <property type="entry name" value="D21N6MTFRASE"/>
</dbReference>
<sequence length="564" mass="64370">MTLEMERKIYEVNPGEIKIPENRDRQEFDKLKMKKLAESLAETGQIQPGVCRIDEEGDYSLVVGERRLRASEMAEVPFKFTLIEETNPLMLKVIELEENLCRVNLNWKEEAIAVEKLHATMQELHGQTEVGKAGGHRIKDTARFLERSVGNIAEAIEIAKLLDVPEVSDSRNLSDAKKTIKRLKEEYDRAESLKAAKEAATRARIERYGDSEEDEVGDAIEATSLAQTVLMFSEQIQLGKMEDVLESQEDSQYHVVCFDPPWGVDYDTVGELQGDKVSFEDSVEAIVKNLENWLQLIYRKMAEESHLYLFFGISNYTFIYETLHKVGFETNGIPLIWYKQGAHRTRNPDIWPGRAYEPIAYARKGKKILIRKGAPDVIITPAPKPSMKNLHPAAKHPDIYIELLRRSAMPGDKILDPMCGSGMFAVAAETMRPTHQLDWTMIEMSETYYDLALSNVVKGYHKIVNVEFRETQEAPTEAPLPFFTCYKCGHQGESATLLPNHKGDKALCPECEGGVRLLSKLAEKDFREIDLDSEFGQMEWKAFWKANPEKQDEMLKWKAERRTG</sequence>
<keyword evidence="1 6" id="KW-0489">Methyltransferase</keyword>
<dbReference type="InterPro" id="IPR050336">
    <property type="entry name" value="Chromosome_partition/occlusion"/>
</dbReference>
<dbReference type="Gene3D" id="3.40.50.150">
    <property type="entry name" value="Vaccinia Virus protein VP39"/>
    <property type="match status" value="1"/>
</dbReference>
<dbReference type="GO" id="GO:0007059">
    <property type="term" value="P:chromosome segregation"/>
    <property type="evidence" value="ECO:0007669"/>
    <property type="project" value="TreeGrafter"/>
</dbReference>
<dbReference type="NCBIfam" id="TIGR00180">
    <property type="entry name" value="parB_part"/>
    <property type="match status" value="1"/>
</dbReference>
<dbReference type="Gene3D" id="3.90.1530.30">
    <property type="match status" value="1"/>
</dbReference>
<keyword evidence="4" id="KW-0175">Coiled coil</keyword>
<proteinExistence type="predicted"/>
<feature type="coiled-coil region" evidence="4">
    <location>
        <begin position="173"/>
        <end position="203"/>
    </location>
</feature>
<dbReference type="GO" id="GO:0008170">
    <property type="term" value="F:N-methyltransferase activity"/>
    <property type="evidence" value="ECO:0007669"/>
    <property type="project" value="InterPro"/>
</dbReference>
<evidence type="ECO:0000256" key="2">
    <source>
        <dbReference type="ARBA" id="ARBA00022679"/>
    </source>
</evidence>
<dbReference type="SUPFAM" id="SSF53335">
    <property type="entry name" value="S-adenosyl-L-methionine-dependent methyltransferases"/>
    <property type="match status" value="1"/>
</dbReference>
<dbReference type="Pfam" id="PF01555">
    <property type="entry name" value="N6_N4_Mtase"/>
    <property type="match status" value="1"/>
</dbReference>
<evidence type="ECO:0000256" key="4">
    <source>
        <dbReference type="SAM" id="Coils"/>
    </source>
</evidence>
<evidence type="ECO:0000313" key="6">
    <source>
        <dbReference type="EMBL" id="QJA89111.1"/>
    </source>
</evidence>
<dbReference type="PANTHER" id="PTHR33375">
    <property type="entry name" value="CHROMOSOME-PARTITIONING PROTEIN PARB-RELATED"/>
    <property type="match status" value="1"/>
</dbReference>
<feature type="domain" description="ParB-like N-terminal" evidence="5">
    <location>
        <begin position="10"/>
        <end position="100"/>
    </location>
</feature>
<dbReference type="EMBL" id="MT142824">
    <property type="protein sequence ID" value="QJA89111.1"/>
    <property type="molecule type" value="Genomic_DNA"/>
</dbReference>
<dbReference type="SUPFAM" id="SSF110849">
    <property type="entry name" value="ParB/Sulfiredoxin"/>
    <property type="match status" value="1"/>
</dbReference>
<dbReference type="InterPro" id="IPR002295">
    <property type="entry name" value="N4/N6-MTase_EcoPI_Mod-like"/>
</dbReference>